<dbReference type="Proteomes" id="UP000769157">
    <property type="component" value="Unassembled WGS sequence"/>
</dbReference>
<organism evidence="3 4">
    <name type="scientific">Ogataea philodendri</name>
    <dbReference type="NCBI Taxonomy" id="1378263"/>
    <lineage>
        <taxon>Eukaryota</taxon>
        <taxon>Fungi</taxon>
        <taxon>Dikarya</taxon>
        <taxon>Ascomycota</taxon>
        <taxon>Saccharomycotina</taxon>
        <taxon>Pichiomycetes</taxon>
        <taxon>Pichiales</taxon>
        <taxon>Pichiaceae</taxon>
        <taxon>Ogataea</taxon>
    </lineage>
</organism>
<evidence type="ECO:0000313" key="3">
    <source>
        <dbReference type="EMBL" id="KAH3668970.1"/>
    </source>
</evidence>
<reference evidence="3" key="1">
    <citation type="journal article" date="2021" name="Open Biol.">
        <title>Shared evolutionary footprints suggest mitochondrial oxidative damage underlies multiple complex I losses in fungi.</title>
        <authorList>
            <person name="Schikora-Tamarit M.A."/>
            <person name="Marcet-Houben M."/>
            <person name="Nosek J."/>
            <person name="Gabaldon T."/>
        </authorList>
    </citation>
    <scope>NUCLEOTIDE SEQUENCE</scope>
    <source>
        <strain evidence="3">CBS6075</strain>
    </source>
</reference>
<keyword evidence="2" id="KW-0812">Transmembrane</keyword>
<reference evidence="3" key="2">
    <citation type="submission" date="2021-01" db="EMBL/GenBank/DDBJ databases">
        <authorList>
            <person name="Schikora-Tamarit M.A."/>
        </authorList>
    </citation>
    <scope>NUCLEOTIDE SEQUENCE</scope>
    <source>
        <strain evidence="3">CBS6075</strain>
    </source>
</reference>
<name>A0A9P8PC58_9ASCO</name>
<dbReference type="GeneID" id="70234692"/>
<dbReference type="EMBL" id="JAEUBE010000158">
    <property type="protein sequence ID" value="KAH3668970.1"/>
    <property type="molecule type" value="Genomic_DNA"/>
</dbReference>
<evidence type="ECO:0000256" key="1">
    <source>
        <dbReference type="SAM" id="MobiDB-lite"/>
    </source>
</evidence>
<dbReference type="RefSeq" id="XP_046063384.1">
    <property type="nucleotide sequence ID" value="XM_046203626.1"/>
</dbReference>
<feature type="region of interest" description="Disordered" evidence="1">
    <location>
        <begin position="305"/>
        <end position="338"/>
    </location>
</feature>
<feature type="transmembrane region" description="Helical" evidence="2">
    <location>
        <begin position="12"/>
        <end position="30"/>
    </location>
</feature>
<evidence type="ECO:0000256" key="2">
    <source>
        <dbReference type="SAM" id="Phobius"/>
    </source>
</evidence>
<keyword evidence="2" id="KW-1133">Transmembrane helix</keyword>
<gene>
    <name evidence="3" type="ORF">OGAPHI_002725</name>
</gene>
<sequence length="366" mass="39948">MVTLSSSSTTTRYIQLLFGIILLGLSGKIINDRSSLTSLVNDLQELYNSTDSSSSISKRDYSEPSLNIDTTWKKSAIVLASACTSVGSNTANYAFPKLFTSRNTNQNTQAVLWKSSAFRTLSKSASDFVGKSAVTVSKSQTSYLTSLLGSEVTSHALWIVNVIMQISEYGSQSCSNVEGLLTAYNLTSDLADSILSNYYNLPDSSNSTSLDSELEEEIQELLSGANSTLANETISELLDSYASNNITTSELQSTLLLKLANNCKLKKASMALSILVIVAYVASSAFLSASAVSFSNKYKKQKSQVAQKTQEKEAKKNQPAPEGSQENEQETPKKEDEKEDLVHFVYHSDWLFPDVALEEELASYFA</sequence>
<dbReference type="OrthoDB" id="3996331at2759"/>
<accession>A0A9P8PC58</accession>
<feature type="transmembrane region" description="Helical" evidence="2">
    <location>
        <begin position="270"/>
        <end position="294"/>
    </location>
</feature>
<keyword evidence="4" id="KW-1185">Reference proteome</keyword>
<dbReference type="AlphaFoldDB" id="A0A9P8PC58"/>
<evidence type="ECO:0000313" key="4">
    <source>
        <dbReference type="Proteomes" id="UP000769157"/>
    </source>
</evidence>
<protein>
    <submittedName>
        <fullName evidence="3">Uncharacterized protein</fullName>
    </submittedName>
</protein>
<proteinExistence type="predicted"/>
<keyword evidence="2" id="KW-0472">Membrane</keyword>
<comment type="caution">
    <text evidence="3">The sequence shown here is derived from an EMBL/GenBank/DDBJ whole genome shotgun (WGS) entry which is preliminary data.</text>
</comment>